<reference evidence="16" key="1">
    <citation type="submission" date="2018-12" db="EMBL/GenBank/DDBJ databases">
        <title>The complete genome of Metarhizium rileyi, a key fungal pathogen of Lepidoptera.</title>
        <authorList>
            <person name="Binneck E."/>
            <person name="Lastra C.C.L."/>
            <person name="Sosa-Gomez D.R."/>
        </authorList>
    </citation>
    <scope>NUCLEOTIDE SEQUENCE [LARGE SCALE GENOMIC DNA]</scope>
    <source>
        <strain evidence="16">Cep018-CH2</strain>
    </source>
</reference>
<feature type="binding site" evidence="9">
    <location>
        <position position="271"/>
    </location>
    <ligand>
        <name>Ca(2+)</name>
        <dbReference type="ChEBI" id="CHEBI:29108"/>
        <label>2</label>
    </ligand>
</feature>
<dbReference type="PRINTS" id="PR00458">
    <property type="entry name" value="PEROXIDASE"/>
</dbReference>
<feature type="active site" description="Proton acceptor" evidence="8">
    <location>
        <position position="126"/>
    </location>
</feature>
<evidence type="ECO:0000256" key="7">
    <source>
        <dbReference type="ARBA" id="ARBA00023180"/>
    </source>
</evidence>
<evidence type="ECO:0000256" key="11">
    <source>
        <dbReference type="PIRSR" id="PIRSR601621-4"/>
    </source>
</evidence>
<name>A0A5C6GL74_METRR</name>
<evidence type="ECO:0000256" key="8">
    <source>
        <dbReference type="PIRSR" id="PIRSR601621-1"/>
    </source>
</evidence>
<comment type="caution">
    <text evidence="15">The sequence shown here is derived from an EMBL/GenBank/DDBJ whole genome shotgun (WGS) entry which is preliminary data.</text>
</comment>
<feature type="binding site" description="axial binding residue" evidence="9">
    <location>
        <position position="251"/>
    </location>
    <ligand>
        <name>heme b</name>
        <dbReference type="ChEBI" id="CHEBI:60344"/>
    </ligand>
    <ligandPart>
        <name>Fe</name>
        <dbReference type="ChEBI" id="CHEBI:18248"/>
    </ligandPart>
</feature>
<dbReference type="PANTHER" id="PTHR31356:SF66">
    <property type="entry name" value="CATALASE-PEROXIDASE"/>
    <property type="match status" value="1"/>
</dbReference>
<evidence type="ECO:0000313" key="16">
    <source>
        <dbReference type="Proteomes" id="UP000317257"/>
    </source>
</evidence>
<evidence type="ECO:0000313" key="15">
    <source>
        <dbReference type="EMBL" id="TWU76936.1"/>
    </source>
</evidence>
<evidence type="ECO:0000256" key="2">
    <source>
        <dbReference type="ARBA" id="ARBA00022559"/>
    </source>
</evidence>
<feature type="binding site" evidence="9">
    <location>
        <position position="269"/>
    </location>
    <ligand>
        <name>Ca(2+)</name>
        <dbReference type="ChEBI" id="CHEBI:29108"/>
        <label>2</label>
    </ligand>
</feature>
<keyword evidence="5 12" id="KW-0560">Oxidoreductase</keyword>
<dbReference type="PROSITE" id="PS00436">
    <property type="entry name" value="PEROXIDASE_2"/>
    <property type="match status" value="1"/>
</dbReference>
<keyword evidence="7" id="KW-0325">Glycoprotein</keyword>
<feature type="binding site" evidence="9">
    <location>
        <position position="142"/>
    </location>
    <ligand>
        <name>Ca(2+)</name>
        <dbReference type="ChEBI" id="CHEBI:29108"/>
        <label>1</label>
    </ligand>
</feature>
<dbReference type="EMBL" id="SBHS01000004">
    <property type="protein sequence ID" value="TWU76936.1"/>
    <property type="molecule type" value="Genomic_DNA"/>
</dbReference>
<evidence type="ECO:0000256" key="10">
    <source>
        <dbReference type="PIRSR" id="PIRSR601621-3"/>
    </source>
</evidence>
<dbReference type="InterPro" id="IPR019794">
    <property type="entry name" value="Peroxidases_AS"/>
</dbReference>
<comment type="similarity">
    <text evidence="1 12">Belongs to the peroxidase family. Ligninase subfamily.</text>
</comment>
<keyword evidence="6 9" id="KW-0408">Iron</keyword>
<feature type="binding site" evidence="9">
    <location>
        <position position="144"/>
    </location>
    <ligand>
        <name>Ca(2+)</name>
        <dbReference type="ChEBI" id="CHEBI:29108"/>
        <label>1</label>
    </ligand>
</feature>
<feature type="signal peptide" evidence="12">
    <location>
        <begin position="1"/>
        <end position="17"/>
    </location>
</feature>
<feature type="binding site" evidence="9">
    <location>
        <position position="252"/>
    </location>
    <ligand>
        <name>Ca(2+)</name>
        <dbReference type="ChEBI" id="CHEBI:29108"/>
        <label>2</label>
    </ligand>
</feature>
<dbReference type="InterPro" id="IPR044831">
    <property type="entry name" value="Ccp1-like"/>
</dbReference>
<comment type="cofactor">
    <cofactor evidence="9">
        <name>heme b</name>
        <dbReference type="ChEBI" id="CHEBI:60344"/>
    </cofactor>
    <text evidence="9">Binds 1 heme b (iron(II)-protoporphyrin IX) group per subunit.</text>
</comment>
<evidence type="ECO:0000256" key="13">
    <source>
        <dbReference type="SAM" id="MobiDB-lite"/>
    </source>
</evidence>
<dbReference type="SUPFAM" id="SSF48113">
    <property type="entry name" value="Heme-dependent peroxidases"/>
    <property type="match status" value="1"/>
</dbReference>
<evidence type="ECO:0000256" key="6">
    <source>
        <dbReference type="ARBA" id="ARBA00023004"/>
    </source>
</evidence>
<feature type="site" description="Transition state stabilizer" evidence="10">
    <location>
        <position position="122"/>
    </location>
</feature>
<dbReference type="EC" id="1.11.1.-" evidence="12"/>
<evidence type="ECO:0000256" key="5">
    <source>
        <dbReference type="ARBA" id="ARBA00023002"/>
    </source>
</evidence>
<dbReference type="AlphaFoldDB" id="A0A5C6GL74"/>
<evidence type="ECO:0000256" key="3">
    <source>
        <dbReference type="ARBA" id="ARBA00022617"/>
    </source>
</evidence>
<dbReference type="GO" id="GO:0042744">
    <property type="term" value="P:hydrogen peroxide catabolic process"/>
    <property type="evidence" value="ECO:0007669"/>
    <property type="project" value="TreeGrafter"/>
</dbReference>
<proteinExistence type="inferred from homology"/>
<dbReference type="PANTHER" id="PTHR31356">
    <property type="entry name" value="THYLAKOID LUMENAL 29 KDA PROTEIN, CHLOROPLASTIC-RELATED"/>
    <property type="match status" value="1"/>
</dbReference>
<dbReference type="PRINTS" id="PR00462">
    <property type="entry name" value="LIGNINASE"/>
</dbReference>
<dbReference type="InterPro" id="IPR002016">
    <property type="entry name" value="Haem_peroxidase"/>
</dbReference>
<keyword evidence="2 12" id="KW-0575">Peroxidase</keyword>
<dbReference type="InterPro" id="IPR010255">
    <property type="entry name" value="Haem_peroxidase_sf"/>
</dbReference>
<dbReference type="InterPro" id="IPR001621">
    <property type="entry name" value="Ligninase"/>
</dbReference>
<dbReference type="Pfam" id="PF00141">
    <property type="entry name" value="peroxidase"/>
    <property type="match status" value="1"/>
</dbReference>
<evidence type="ECO:0000256" key="12">
    <source>
        <dbReference type="RuleBase" id="RU363051"/>
    </source>
</evidence>
<dbReference type="Gene3D" id="1.10.420.10">
    <property type="entry name" value="Peroxidase, domain 2"/>
    <property type="match status" value="1"/>
</dbReference>
<evidence type="ECO:0000256" key="1">
    <source>
        <dbReference type="ARBA" id="ARBA00006089"/>
    </source>
</evidence>
<comment type="cofactor">
    <cofactor evidence="9 12">
        <name>Ca(2+)</name>
        <dbReference type="ChEBI" id="CHEBI:29108"/>
    </cofactor>
    <text evidence="9 12">Binds 2 calcium ions per subunit.</text>
</comment>
<feature type="region of interest" description="Disordered" evidence="13">
    <location>
        <begin position="373"/>
        <end position="393"/>
    </location>
</feature>
<feature type="chain" id="PRO_5023019251" description="Peroxidase" evidence="12">
    <location>
        <begin position="18"/>
        <end position="393"/>
    </location>
</feature>
<dbReference type="GO" id="GO:0034599">
    <property type="term" value="P:cellular response to oxidative stress"/>
    <property type="evidence" value="ECO:0007669"/>
    <property type="project" value="InterPro"/>
</dbReference>
<dbReference type="GO" id="GO:0020037">
    <property type="term" value="F:heme binding"/>
    <property type="evidence" value="ECO:0007669"/>
    <property type="project" value="UniProtKB-UniRule"/>
</dbReference>
<dbReference type="Proteomes" id="UP000317257">
    <property type="component" value="Unassembled WGS sequence"/>
</dbReference>
<keyword evidence="4 9" id="KW-0479">Metal-binding</keyword>
<feature type="binding site" evidence="9">
    <location>
        <position position="127"/>
    </location>
    <ligand>
        <name>Ca(2+)</name>
        <dbReference type="ChEBI" id="CHEBI:29108"/>
        <label>1</label>
    </ligand>
</feature>
<sequence length="393" mass="41974">MKATIVILLSVCSVANAFPGMPDLLRNLPRAQEDENLKKLPCDLEGQDESTMSETGKLIKNILEGKANAQDATTSYSSVPNADEAECKADKCCIWKHIADEMKSKMTGDAGRCNNLARQCIRMGFHDAATWSLGTGKGGGVDGSLVLARECVDRQVNKALTIGCSQMQTWYDKYKSFGVGMADLIQMGANVATVVCPLGPRIRSFVGRKDSSDAAPDGLLPSPFDSADQLISMFSNKTISPNQLVALIGAHTTSQQVFVNTSRPGDPQDSTPGVWDTNFYGETTDANAPKRIFKFQSDINLSQDPRASGAWKAFTGTAGQRPWNGAYAQAYMRLSMMGVYNTNDLTECTKALPLPVTSFSAPDAQALAAFANGSGGSDASKNASQGDIVVNHG</sequence>
<keyword evidence="11" id="KW-1015">Disulfide bond</keyword>
<dbReference type="PROSITE" id="PS50873">
    <property type="entry name" value="PEROXIDASE_4"/>
    <property type="match status" value="1"/>
</dbReference>
<feature type="disulfide bond" evidence="11">
    <location>
        <begin position="92"/>
        <end position="348"/>
    </location>
</feature>
<keyword evidence="12" id="KW-0732">Signal</keyword>
<feature type="disulfide bond" evidence="11">
    <location>
        <begin position="113"/>
        <end position="196"/>
    </location>
</feature>
<feature type="binding site" evidence="9">
    <location>
        <position position="276"/>
    </location>
    <ligand>
        <name>Ca(2+)</name>
        <dbReference type="ChEBI" id="CHEBI:29108"/>
        <label>2</label>
    </ligand>
</feature>
<dbReference type="GO" id="GO:0000302">
    <property type="term" value="P:response to reactive oxygen species"/>
    <property type="evidence" value="ECO:0007669"/>
    <property type="project" value="TreeGrafter"/>
</dbReference>
<keyword evidence="9 12" id="KW-0106">Calcium</keyword>
<gene>
    <name evidence="15" type="ORF">ED733_007017</name>
</gene>
<protein>
    <recommendedName>
        <fullName evidence="12">Peroxidase</fullName>
        <ecNumber evidence="12">1.11.1.-</ecNumber>
    </recommendedName>
</protein>
<accession>A0A5C6GL74</accession>
<feature type="binding site" evidence="9">
    <location>
        <position position="140"/>
    </location>
    <ligand>
        <name>Ca(2+)</name>
        <dbReference type="ChEBI" id="CHEBI:29108"/>
        <label>1</label>
    </ligand>
</feature>
<evidence type="ECO:0000256" key="9">
    <source>
        <dbReference type="PIRSR" id="PIRSR601621-2"/>
    </source>
</evidence>
<dbReference type="GO" id="GO:0004601">
    <property type="term" value="F:peroxidase activity"/>
    <property type="evidence" value="ECO:0007669"/>
    <property type="project" value="UniProtKB-KW"/>
</dbReference>
<evidence type="ECO:0000259" key="14">
    <source>
        <dbReference type="PROSITE" id="PS50873"/>
    </source>
</evidence>
<dbReference type="GO" id="GO:0046872">
    <property type="term" value="F:metal ion binding"/>
    <property type="evidence" value="ECO:0007669"/>
    <property type="project" value="UniProtKB-UniRule"/>
</dbReference>
<feature type="domain" description="Plant heme peroxidase family profile" evidence="14">
    <location>
        <begin position="179"/>
        <end position="252"/>
    </location>
</feature>
<dbReference type="Gene3D" id="1.10.520.10">
    <property type="match status" value="1"/>
</dbReference>
<keyword evidence="3 9" id="KW-0349">Heme</keyword>
<evidence type="ECO:0000256" key="4">
    <source>
        <dbReference type="ARBA" id="ARBA00022723"/>
    </source>
</evidence>
<organism evidence="15 16">
    <name type="scientific">Metarhizium rileyi (strain RCEF 4871)</name>
    <name type="common">Nomuraea rileyi</name>
    <dbReference type="NCBI Taxonomy" id="1649241"/>
    <lineage>
        <taxon>Eukaryota</taxon>
        <taxon>Fungi</taxon>
        <taxon>Dikarya</taxon>
        <taxon>Ascomycota</taxon>
        <taxon>Pezizomycotina</taxon>
        <taxon>Sordariomycetes</taxon>
        <taxon>Hypocreomycetidae</taxon>
        <taxon>Hypocreales</taxon>
        <taxon>Clavicipitaceae</taxon>
        <taxon>Metarhizium</taxon>
    </lineage>
</organism>